<proteinExistence type="predicted"/>
<reference evidence="1 2" key="1">
    <citation type="submission" date="2024-10" db="EMBL/GenBank/DDBJ databases">
        <title>The Natural Products Discovery Center: Release of the First 8490 Sequenced Strains for Exploring Actinobacteria Biosynthetic Diversity.</title>
        <authorList>
            <person name="Kalkreuter E."/>
            <person name="Kautsar S.A."/>
            <person name="Yang D."/>
            <person name="Bader C.D."/>
            <person name="Teijaro C.N."/>
            <person name="Fluegel L."/>
            <person name="Davis C.M."/>
            <person name="Simpson J.R."/>
            <person name="Lauterbach L."/>
            <person name="Steele A.D."/>
            <person name="Gui C."/>
            <person name="Meng S."/>
            <person name="Li G."/>
            <person name="Viehrig K."/>
            <person name="Ye F."/>
            <person name="Su P."/>
            <person name="Kiefer A.F."/>
            <person name="Nichols A."/>
            <person name="Cepeda A.J."/>
            <person name="Yan W."/>
            <person name="Fan B."/>
            <person name="Jiang Y."/>
            <person name="Adhikari A."/>
            <person name="Zheng C.-J."/>
            <person name="Schuster L."/>
            <person name="Cowan T.M."/>
            <person name="Smanski M.J."/>
            <person name="Chevrette M.G."/>
            <person name="De Carvalho L.P.S."/>
            <person name="Shen B."/>
        </authorList>
    </citation>
    <scope>NUCLEOTIDE SEQUENCE [LARGE SCALE GENOMIC DNA]</scope>
    <source>
        <strain evidence="1 2">NPDC002593</strain>
    </source>
</reference>
<dbReference type="RefSeq" id="WP_040829697.1">
    <property type="nucleotide sequence ID" value="NZ_JBIAQY010000021.1"/>
</dbReference>
<gene>
    <name evidence="1" type="ORF">ACFYXQ_38890</name>
</gene>
<comment type="caution">
    <text evidence="1">The sequence shown here is derived from an EMBL/GenBank/DDBJ whole genome shotgun (WGS) entry which is preliminary data.</text>
</comment>
<keyword evidence="2" id="KW-1185">Reference proteome</keyword>
<organism evidence="1 2">
    <name type="scientific">Nocardia jiangxiensis</name>
    <dbReference type="NCBI Taxonomy" id="282685"/>
    <lineage>
        <taxon>Bacteria</taxon>
        <taxon>Bacillati</taxon>
        <taxon>Actinomycetota</taxon>
        <taxon>Actinomycetes</taxon>
        <taxon>Mycobacteriales</taxon>
        <taxon>Nocardiaceae</taxon>
        <taxon>Nocardia</taxon>
    </lineage>
</organism>
<evidence type="ECO:0000313" key="1">
    <source>
        <dbReference type="EMBL" id="MFF3573740.1"/>
    </source>
</evidence>
<evidence type="ECO:0000313" key="2">
    <source>
        <dbReference type="Proteomes" id="UP001601992"/>
    </source>
</evidence>
<name>A0ABW6SED1_9NOCA</name>
<dbReference type="EMBL" id="JBIAQY010000021">
    <property type="protein sequence ID" value="MFF3573740.1"/>
    <property type="molecule type" value="Genomic_DNA"/>
</dbReference>
<dbReference type="Proteomes" id="UP001601992">
    <property type="component" value="Unassembled WGS sequence"/>
</dbReference>
<protein>
    <submittedName>
        <fullName evidence="1">Uncharacterized protein</fullName>
    </submittedName>
</protein>
<accession>A0ABW6SED1</accession>
<sequence>MTALPGTPLLHNIFHADDDVRAATDAEVGAIIAVARARDARILTLGSGRAPAAIASMAAVAAEWERGGGRIAGHVTWPENAASWLRQARRFTATAPDLWVMTGPRLGWAQMTRRLLWSTPWSASTTIVTAEIADPAAMALVGTAYLEGLTGVDSDGSVWTVTDGLLRHQPGAR</sequence>